<organism evidence="2">
    <name type="scientific">freshwater metagenome</name>
    <dbReference type="NCBI Taxonomy" id="449393"/>
    <lineage>
        <taxon>unclassified sequences</taxon>
        <taxon>metagenomes</taxon>
        <taxon>ecological metagenomes</taxon>
    </lineage>
</organism>
<feature type="domain" description="DUF305" evidence="1">
    <location>
        <begin position="51"/>
        <end position="190"/>
    </location>
</feature>
<name>A0A6J6CTS6_9ZZZZ</name>
<dbReference type="Pfam" id="PF03713">
    <property type="entry name" value="DUF305"/>
    <property type="match status" value="1"/>
</dbReference>
<dbReference type="PROSITE" id="PS51257">
    <property type="entry name" value="PROKAR_LIPOPROTEIN"/>
    <property type="match status" value="1"/>
</dbReference>
<dbReference type="InterPro" id="IPR012347">
    <property type="entry name" value="Ferritin-like"/>
</dbReference>
<dbReference type="PANTHER" id="PTHR36933">
    <property type="entry name" value="SLL0788 PROTEIN"/>
    <property type="match status" value="1"/>
</dbReference>
<dbReference type="Gene3D" id="1.20.1260.10">
    <property type="match status" value="1"/>
</dbReference>
<dbReference type="PANTHER" id="PTHR36933:SF1">
    <property type="entry name" value="SLL0788 PROTEIN"/>
    <property type="match status" value="1"/>
</dbReference>
<gene>
    <name evidence="2" type="ORF">UFOPK1591_00235</name>
</gene>
<sequence>MSRYVAAVASISLMSALVLSGCSAPGAGDHDYDHESMGTSSEMPVTMSDGDIMFAQMMIPHHEQAIEMSTLAETRTENADVLALAQQIKSAQMPEISQMTTWLADAGAPLSMGHDMGDDGMLSADEMTTLTNATGIEFDRLFLAGMIAHHQGALEMAKTVQNSKNAEVKVLSDNISSSQTAEIEEMKKLLANL</sequence>
<proteinExistence type="predicted"/>
<dbReference type="EMBL" id="CAEZTD010000011">
    <property type="protein sequence ID" value="CAB4553829.1"/>
    <property type="molecule type" value="Genomic_DNA"/>
</dbReference>
<evidence type="ECO:0000313" key="2">
    <source>
        <dbReference type="EMBL" id="CAB4553829.1"/>
    </source>
</evidence>
<dbReference type="AlphaFoldDB" id="A0A6J6CTS6"/>
<protein>
    <submittedName>
        <fullName evidence="2">Unannotated protein</fullName>
    </submittedName>
</protein>
<accession>A0A6J6CTS6</accession>
<reference evidence="2" key="1">
    <citation type="submission" date="2020-05" db="EMBL/GenBank/DDBJ databases">
        <authorList>
            <person name="Chiriac C."/>
            <person name="Salcher M."/>
            <person name="Ghai R."/>
            <person name="Kavagutti S V."/>
        </authorList>
    </citation>
    <scope>NUCLEOTIDE SEQUENCE</scope>
</reference>
<evidence type="ECO:0000259" key="1">
    <source>
        <dbReference type="Pfam" id="PF03713"/>
    </source>
</evidence>
<dbReference type="InterPro" id="IPR005183">
    <property type="entry name" value="DUF305_CopM-like"/>
</dbReference>